<keyword evidence="8 10" id="KW-0472">Membrane</keyword>
<dbReference type="InterPro" id="IPR004638">
    <property type="entry name" value="EmrB-like"/>
</dbReference>
<evidence type="ECO:0000313" key="12">
    <source>
        <dbReference type="EMBL" id="SCM73201.1"/>
    </source>
</evidence>
<dbReference type="GO" id="GO:0022857">
    <property type="term" value="F:transmembrane transporter activity"/>
    <property type="evidence" value="ECO:0007669"/>
    <property type="project" value="InterPro"/>
</dbReference>
<proteinExistence type="inferred from homology"/>
<feature type="region of interest" description="Disordered" evidence="9">
    <location>
        <begin position="1"/>
        <end position="27"/>
    </location>
</feature>
<feature type="domain" description="Major facilitator superfamily (MFS) profile" evidence="11">
    <location>
        <begin position="41"/>
        <end position="528"/>
    </location>
</feature>
<dbReference type="GO" id="GO:0005886">
    <property type="term" value="C:plasma membrane"/>
    <property type="evidence" value="ECO:0007669"/>
    <property type="project" value="UniProtKB-SubCell"/>
</dbReference>
<keyword evidence="7 10" id="KW-1133">Transmembrane helix</keyword>
<feature type="transmembrane region" description="Helical" evidence="10">
    <location>
        <begin position="298"/>
        <end position="321"/>
    </location>
</feature>
<gene>
    <name evidence="12" type="primary">emrB</name>
    <name evidence="12" type="ORF">KL86DES1_21127</name>
</gene>
<keyword evidence="6 10" id="KW-0812">Transmembrane</keyword>
<feature type="transmembrane region" description="Helical" evidence="10">
    <location>
        <begin position="79"/>
        <end position="98"/>
    </location>
</feature>
<dbReference type="Pfam" id="PF07690">
    <property type="entry name" value="MFS_1"/>
    <property type="match status" value="1"/>
</dbReference>
<dbReference type="PANTHER" id="PTHR42718:SF9">
    <property type="entry name" value="MAJOR FACILITATOR SUPERFAMILY MULTIDRUG TRANSPORTER MFSC"/>
    <property type="match status" value="1"/>
</dbReference>
<dbReference type="InterPro" id="IPR011701">
    <property type="entry name" value="MFS"/>
</dbReference>
<sequence length="530" mass="57366">MSSPAHQTLPSKPGEKDAATAAPSPEVRSVEPLPGGMRVLATVSIALVTAMTVLDTTIANVALPTIAGNLGVAASQGTLVITFYGVANAIAIPLTGWLARRFGEVRVFTLATFFFVLASLLCGLSHSLLMLIAARIIQGAAAGPLIPLSQSLLLTCYPPEKRGLALAMWSMTIVVGPILGPILGGYICDDFSWNWIFFVNVPLGIFCLMTLRLVLEGRETPVMRAPVDKIGLILLVLGVGSLQLMLDEGKDHDWFSSPLILGFGVVAAIALVFFVAWELTEKDPVVDLSLFRHRSFTVGTICIFLGFMLYFASVVLMPMMLQTRMGYTAMWAGFTLAPIGIFSLFISPILGKNAAKLDMRVLASISFVIFALCFFWRSYFAPNMDVSFVMWPQFVQGLAVALFFMPLTSLSLNGIPGSDIASAMSLSSCLRTLGGSIGSSLVMTQWERLEALHHVRFAEGMTDASFPFAQAMQGLQGMGMSAMQATAWINQEVTRQGFLVGFNELFWAGGWAYCLMAGLVWLAPAPQRRR</sequence>
<accession>A0A212L6M0</accession>
<dbReference type="PROSITE" id="PS50850">
    <property type="entry name" value="MFS"/>
    <property type="match status" value="1"/>
</dbReference>
<evidence type="ECO:0000256" key="5">
    <source>
        <dbReference type="ARBA" id="ARBA00022519"/>
    </source>
</evidence>
<feature type="transmembrane region" description="Helical" evidence="10">
    <location>
        <begin position="258"/>
        <end position="277"/>
    </location>
</feature>
<keyword evidence="4" id="KW-1003">Cell membrane</keyword>
<dbReference type="NCBIfam" id="TIGR00711">
    <property type="entry name" value="efflux_EmrB"/>
    <property type="match status" value="1"/>
</dbReference>
<protein>
    <submittedName>
        <fullName evidence="12">Multidrug efflux system protein</fullName>
    </submittedName>
</protein>
<comment type="subcellular location">
    <subcellularLocation>
        <location evidence="1">Cell inner membrane</location>
        <topology evidence="1">Multi-pass membrane protein</topology>
    </subcellularLocation>
</comment>
<dbReference type="InterPro" id="IPR020846">
    <property type="entry name" value="MFS_dom"/>
</dbReference>
<evidence type="ECO:0000256" key="3">
    <source>
        <dbReference type="ARBA" id="ARBA00022448"/>
    </source>
</evidence>
<dbReference type="InterPro" id="IPR036259">
    <property type="entry name" value="MFS_trans_sf"/>
</dbReference>
<keyword evidence="5" id="KW-0997">Cell inner membrane</keyword>
<evidence type="ECO:0000256" key="6">
    <source>
        <dbReference type="ARBA" id="ARBA00022692"/>
    </source>
</evidence>
<dbReference type="SUPFAM" id="SSF103473">
    <property type="entry name" value="MFS general substrate transporter"/>
    <property type="match status" value="1"/>
</dbReference>
<dbReference type="RefSeq" id="WP_269474308.1">
    <property type="nucleotide sequence ID" value="NZ_LT608333.1"/>
</dbReference>
<evidence type="ECO:0000256" key="9">
    <source>
        <dbReference type="SAM" id="MobiDB-lite"/>
    </source>
</evidence>
<dbReference type="AlphaFoldDB" id="A0A212L6M0"/>
<evidence type="ECO:0000256" key="10">
    <source>
        <dbReference type="SAM" id="Phobius"/>
    </source>
</evidence>
<feature type="transmembrane region" description="Helical" evidence="10">
    <location>
        <begin position="227"/>
        <end position="246"/>
    </location>
</feature>
<feature type="transmembrane region" description="Helical" evidence="10">
    <location>
        <begin position="193"/>
        <end position="215"/>
    </location>
</feature>
<evidence type="ECO:0000256" key="1">
    <source>
        <dbReference type="ARBA" id="ARBA00004429"/>
    </source>
</evidence>
<evidence type="ECO:0000256" key="2">
    <source>
        <dbReference type="ARBA" id="ARBA00008537"/>
    </source>
</evidence>
<evidence type="ECO:0000259" key="11">
    <source>
        <dbReference type="PROSITE" id="PS50850"/>
    </source>
</evidence>
<feature type="transmembrane region" description="Helical" evidence="10">
    <location>
        <begin position="361"/>
        <end position="379"/>
    </location>
</feature>
<dbReference type="GO" id="GO:0015721">
    <property type="term" value="P:bile acid and bile salt transport"/>
    <property type="evidence" value="ECO:0007669"/>
    <property type="project" value="UniProtKB-ARBA"/>
</dbReference>
<evidence type="ECO:0000256" key="7">
    <source>
        <dbReference type="ARBA" id="ARBA00022989"/>
    </source>
</evidence>
<feature type="transmembrane region" description="Helical" evidence="10">
    <location>
        <begin position="39"/>
        <end position="59"/>
    </location>
</feature>
<feature type="compositionally biased region" description="Polar residues" evidence="9">
    <location>
        <begin position="1"/>
        <end position="10"/>
    </location>
</feature>
<dbReference type="CDD" id="cd17503">
    <property type="entry name" value="MFS_LmrB_MDR_like"/>
    <property type="match status" value="1"/>
</dbReference>
<comment type="similarity">
    <text evidence="2">Belongs to the major facilitator superfamily. EmrB family.</text>
</comment>
<dbReference type="PANTHER" id="PTHR42718">
    <property type="entry name" value="MAJOR FACILITATOR SUPERFAMILY MULTIDRUG TRANSPORTER MFSC"/>
    <property type="match status" value="1"/>
</dbReference>
<feature type="transmembrane region" description="Helical" evidence="10">
    <location>
        <begin position="327"/>
        <end position="349"/>
    </location>
</feature>
<feature type="transmembrane region" description="Helical" evidence="10">
    <location>
        <begin position="105"/>
        <end position="126"/>
    </location>
</feature>
<keyword evidence="3" id="KW-0813">Transport</keyword>
<feature type="transmembrane region" description="Helical" evidence="10">
    <location>
        <begin position="505"/>
        <end position="523"/>
    </location>
</feature>
<dbReference type="EMBL" id="FMJC01000002">
    <property type="protein sequence ID" value="SCM73201.1"/>
    <property type="molecule type" value="Genomic_DNA"/>
</dbReference>
<reference evidence="12" key="1">
    <citation type="submission" date="2016-08" db="EMBL/GenBank/DDBJ databases">
        <authorList>
            <person name="Seilhamer J.J."/>
        </authorList>
    </citation>
    <scope>NUCLEOTIDE SEQUENCE</scope>
    <source>
        <strain evidence="12">86-1</strain>
    </source>
</reference>
<organism evidence="12">
    <name type="scientific">uncultured Desulfovibrio sp</name>
    <dbReference type="NCBI Taxonomy" id="167968"/>
    <lineage>
        <taxon>Bacteria</taxon>
        <taxon>Pseudomonadati</taxon>
        <taxon>Thermodesulfobacteriota</taxon>
        <taxon>Desulfovibrionia</taxon>
        <taxon>Desulfovibrionales</taxon>
        <taxon>Desulfovibrionaceae</taxon>
        <taxon>Desulfovibrio</taxon>
        <taxon>environmental samples</taxon>
    </lineage>
</organism>
<dbReference type="GO" id="GO:1990961">
    <property type="term" value="P:xenobiotic detoxification by transmembrane export across the plasma membrane"/>
    <property type="evidence" value="ECO:0007669"/>
    <property type="project" value="UniProtKB-ARBA"/>
</dbReference>
<dbReference type="Gene3D" id="1.20.1720.10">
    <property type="entry name" value="Multidrug resistance protein D"/>
    <property type="match status" value="1"/>
</dbReference>
<name>A0A212L6M0_9BACT</name>
<dbReference type="Gene3D" id="1.20.1250.20">
    <property type="entry name" value="MFS general substrate transporter like domains"/>
    <property type="match status" value="1"/>
</dbReference>
<evidence type="ECO:0000256" key="8">
    <source>
        <dbReference type="ARBA" id="ARBA00023136"/>
    </source>
</evidence>
<dbReference type="FunFam" id="1.20.1720.10:FF:000002">
    <property type="entry name" value="Multidrug resistance protein B"/>
    <property type="match status" value="1"/>
</dbReference>
<feature type="transmembrane region" description="Helical" evidence="10">
    <location>
        <begin position="391"/>
        <end position="412"/>
    </location>
</feature>
<evidence type="ECO:0000256" key="4">
    <source>
        <dbReference type="ARBA" id="ARBA00022475"/>
    </source>
</evidence>
<dbReference type="PRINTS" id="PR01036">
    <property type="entry name" value="TCRTETB"/>
</dbReference>
<feature type="transmembrane region" description="Helical" evidence="10">
    <location>
        <begin position="166"/>
        <end position="187"/>
    </location>
</feature>